<dbReference type="PANTHER" id="PTHR22748:SF19">
    <property type="entry name" value="ENDONUCLEASE_EXONUCLEASE_PHOSPHATASE DOMAIN-CONTAINING PROTEIN"/>
    <property type="match status" value="1"/>
</dbReference>
<feature type="binding site" evidence="5">
    <location>
        <position position="36"/>
    </location>
    <ligand>
        <name>Mg(2+)</name>
        <dbReference type="ChEBI" id="CHEBI:18420"/>
        <label>1</label>
    </ligand>
</feature>
<dbReference type="GO" id="GO:0046872">
    <property type="term" value="F:metal ion binding"/>
    <property type="evidence" value="ECO:0007669"/>
    <property type="project" value="UniProtKB-KW"/>
</dbReference>
<evidence type="ECO:0000256" key="5">
    <source>
        <dbReference type="PIRSR" id="PIRSR604808-2"/>
    </source>
</evidence>
<name>A0AAN7GA81_QUERU</name>
<evidence type="ECO:0000256" key="2">
    <source>
        <dbReference type="ARBA" id="ARBA00022723"/>
    </source>
</evidence>
<keyword evidence="8" id="KW-1185">Reference proteome</keyword>
<protein>
    <recommendedName>
        <fullName evidence="6">Endonuclease/exonuclease/phosphatase domain-containing protein</fullName>
    </recommendedName>
</protein>
<dbReference type="InterPro" id="IPR004808">
    <property type="entry name" value="AP_endonuc_1"/>
</dbReference>
<comment type="caution">
    <text evidence="7">The sequence shown here is derived from an EMBL/GenBank/DDBJ whole genome shotgun (WGS) entry which is preliminary data.</text>
</comment>
<dbReference type="Proteomes" id="UP001324115">
    <property type="component" value="Unassembled WGS sequence"/>
</dbReference>
<organism evidence="7 8">
    <name type="scientific">Quercus rubra</name>
    <name type="common">Northern red oak</name>
    <name type="synonym">Quercus borealis</name>
    <dbReference type="NCBI Taxonomy" id="3512"/>
    <lineage>
        <taxon>Eukaryota</taxon>
        <taxon>Viridiplantae</taxon>
        <taxon>Streptophyta</taxon>
        <taxon>Embryophyta</taxon>
        <taxon>Tracheophyta</taxon>
        <taxon>Spermatophyta</taxon>
        <taxon>Magnoliopsida</taxon>
        <taxon>eudicotyledons</taxon>
        <taxon>Gunneridae</taxon>
        <taxon>Pentapetalae</taxon>
        <taxon>rosids</taxon>
        <taxon>fabids</taxon>
        <taxon>Fagales</taxon>
        <taxon>Fagaceae</taxon>
        <taxon>Quercus</taxon>
    </lineage>
</organism>
<evidence type="ECO:0000256" key="1">
    <source>
        <dbReference type="ARBA" id="ARBA00007092"/>
    </source>
</evidence>
<dbReference type="GO" id="GO:0003906">
    <property type="term" value="F:DNA-(apurinic or apyrimidinic site) endonuclease activity"/>
    <property type="evidence" value="ECO:0007669"/>
    <property type="project" value="TreeGrafter"/>
</dbReference>
<evidence type="ECO:0000313" key="7">
    <source>
        <dbReference type="EMBL" id="KAK4605701.1"/>
    </source>
</evidence>
<dbReference type="InterPro" id="IPR036691">
    <property type="entry name" value="Endo/exonu/phosph_ase_sf"/>
</dbReference>
<proteinExistence type="inferred from homology"/>
<dbReference type="PANTHER" id="PTHR22748">
    <property type="entry name" value="AP ENDONUCLEASE"/>
    <property type="match status" value="1"/>
</dbReference>
<evidence type="ECO:0000256" key="3">
    <source>
        <dbReference type="ARBA" id="ARBA00022801"/>
    </source>
</evidence>
<dbReference type="GO" id="GO:0006284">
    <property type="term" value="P:base-excision repair"/>
    <property type="evidence" value="ECO:0007669"/>
    <property type="project" value="TreeGrafter"/>
</dbReference>
<gene>
    <name evidence="7" type="ORF">RGQ29_000134</name>
</gene>
<evidence type="ECO:0000313" key="8">
    <source>
        <dbReference type="Proteomes" id="UP001324115"/>
    </source>
</evidence>
<dbReference type="EMBL" id="JAXUIC010000001">
    <property type="protein sequence ID" value="KAK4605701.1"/>
    <property type="molecule type" value="Genomic_DNA"/>
</dbReference>
<keyword evidence="2 5" id="KW-0479">Metal-binding</keyword>
<comment type="similarity">
    <text evidence="1">Belongs to the DNA repair enzymes AP/ExoA family.</text>
</comment>
<dbReference type="GO" id="GO:0008311">
    <property type="term" value="F:double-stranded DNA 3'-5' DNA exonuclease activity"/>
    <property type="evidence" value="ECO:0007669"/>
    <property type="project" value="TreeGrafter"/>
</dbReference>
<accession>A0AAN7GA81</accession>
<sequence>MKIISWNVRGLNDCEKRLRIRNMIRGWGANIICLQETKMELITRREISSLWGCQHLDWLYLGSIGASGGVLVMWDRRMVEKIDETVGRFFVSCKFKNVVDHFVWAFTSVYGPNFDCD</sequence>
<dbReference type="SUPFAM" id="SSF56219">
    <property type="entry name" value="DNase I-like"/>
    <property type="match status" value="1"/>
</dbReference>
<dbReference type="GO" id="GO:0008081">
    <property type="term" value="F:phosphoric diester hydrolase activity"/>
    <property type="evidence" value="ECO:0007669"/>
    <property type="project" value="TreeGrafter"/>
</dbReference>
<reference evidence="7 8" key="1">
    <citation type="journal article" date="2023" name="G3 (Bethesda)">
        <title>A haplotype-resolved chromosome-scale genome for Quercus rubra L. provides insights into the genetics of adaptive traits for red oak species.</title>
        <authorList>
            <person name="Kapoor B."/>
            <person name="Jenkins J."/>
            <person name="Schmutz J."/>
            <person name="Zhebentyayeva T."/>
            <person name="Kuelheim C."/>
            <person name="Coggeshall M."/>
            <person name="Heim C."/>
            <person name="Lasky J.R."/>
            <person name="Leites L."/>
            <person name="Islam-Faridi N."/>
            <person name="Romero-Severson J."/>
            <person name="DeLeo V.L."/>
            <person name="Lucas S.M."/>
            <person name="Lazic D."/>
            <person name="Gailing O."/>
            <person name="Carlson J."/>
            <person name="Staton M."/>
        </authorList>
    </citation>
    <scope>NUCLEOTIDE SEQUENCE [LARGE SCALE GENOMIC DNA]</scope>
    <source>
        <strain evidence="7">Pseudo-F2</strain>
    </source>
</reference>
<evidence type="ECO:0000256" key="4">
    <source>
        <dbReference type="ARBA" id="ARBA00022842"/>
    </source>
</evidence>
<dbReference type="Pfam" id="PF03372">
    <property type="entry name" value="Exo_endo_phos"/>
    <property type="match status" value="1"/>
</dbReference>
<dbReference type="InterPro" id="IPR005135">
    <property type="entry name" value="Endo/exonuclease/phosphatase"/>
</dbReference>
<keyword evidence="3" id="KW-0378">Hydrolase</keyword>
<dbReference type="Gene3D" id="3.60.10.10">
    <property type="entry name" value="Endonuclease/exonuclease/phosphatase"/>
    <property type="match status" value="1"/>
</dbReference>
<keyword evidence="4 5" id="KW-0460">Magnesium</keyword>
<dbReference type="AlphaFoldDB" id="A0AAN7GA81"/>
<evidence type="ECO:0000259" key="6">
    <source>
        <dbReference type="Pfam" id="PF03372"/>
    </source>
</evidence>
<feature type="domain" description="Endonuclease/exonuclease/phosphatase" evidence="6">
    <location>
        <begin position="4"/>
        <end position="89"/>
    </location>
</feature>
<comment type="cofactor">
    <cofactor evidence="5">
        <name>Mg(2+)</name>
        <dbReference type="ChEBI" id="CHEBI:18420"/>
    </cofactor>
    <cofactor evidence="5">
        <name>Mn(2+)</name>
        <dbReference type="ChEBI" id="CHEBI:29035"/>
    </cofactor>
    <text evidence="5">Probably binds two magnesium or manganese ions per subunit.</text>
</comment>
<keyword evidence="5" id="KW-0464">Manganese</keyword>
<dbReference type="GO" id="GO:0005634">
    <property type="term" value="C:nucleus"/>
    <property type="evidence" value="ECO:0007669"/>
    <property type="project" value="TreeGrafter"/>
</dbReference>
<feature type="binding site" evidence="5">
    <location>
        <position position="7"/>
    </location>
    <ligand>
        <name>Mg(2+)</name>
        <dbReference type="ChEBI" id="CHEBI:18420"/>
        <label>1</label>
    </ligand>
</feature>